<dbReference type="Pfam" id="PF25183">
    <property type="entry name" value="OMP_b-brl_4"/>
    <property type="match status" value="2"/>
</dbReference>
<feature type="compositionally biased region" description="Basic and acidic residues" evidence="7">
    <location>
        <begin position="163"/>
        <end position="178"/>
    </location>
</feature>
<dbReference type="Gene3D" id="2.60.40.1120">
    <property type="entry name" value="Carboxypeptidase-like, regulatory domain"/>
    <property type="match status" value="1"/>
</dbReference>
<dbReference type="Gene3D" id="2.40.170.20">
    <property type="entry name" value="TonB-dependent receptor, beta-barrel domain"/>
    <property type="match status" value="1"/>
</dbReference>
<keyword evidence="8" id="KW-0732">Signal</keyword>
<dbReference type="GO" id="GO:0030246">
    <property type="term" value="F:carbohydrate binding"/>
    <property type="evidence" value="ECO:0007669"/>
    <property type="project" value="InterPro"/>
</dbReference>
<keyword evidence="3" id="KW-1134">Transmembrane beta strand</keyword>
<feature type="domain" description="TonB-dependent transporter Oar-like beta-barrel" evidence="9">
    <location>
        <begin position="363"/>
        <end position="1074"/>
    </location>
</feature>
<dbReference type="AlphaFoldDB" id="A0A418XGR6"/>
<protein>
    <submittedName>
        <fullName evidence="10">TonB-dependent receptor</fullName>
    </submittedName>
</protein>
<evidence type="ECO:0000256" key="1">
    <source>
        <dbReference type="ARBA" id="ARBA00004571"/>
    </source>
</evidence>
<keyword evidence="11" id="KW-1185">Reference proteome</keyword>
<feature type="domain" description="TonB-dependent transporter Oar-like beta-barrel" evidence="9">
    <location>
        <begin position="246"/>
        <end position="318"/>
    </location>
</feature>
<evidence type="ECO:0000313" key="10">
    <source>
        <dbReference type="EMBL" id="RJG11658.1"/>
    </source>
</evidence>
<keyword evidence="2" id="KW-0813">Transport</keyword>
<evidence type="ECO:0000256" key="6">
    <source>
        <dbReference type="ARBA" id="ARBA00023237"/>
    </source>
</evidence>
<feature type="signal peptide" evidence="8">
    <location>
        <begin position="1"/>
        <end position="28"/>
    </location>
</feature>
<comment type="caution">
    <text evidence="10">The sequence shown here is derived from an EMBL/GenBank/DDBJ whole genome shotgun (WGS) entry which is preliminary data.</text>
</comment>
<evidence type="ECO:0000256" key="4">
    <source>
        <dbReference type="ARBA" id="ARBA00022692"/>
    </source>
</evidence>
<dbReference type="InterPro" id="IPR036942">
    <property type="entry name" value="Beta-barrel_TonB_sf"/>
</dbReference>
<evidence type="ECO:0000256" key="2">
    <source>
        <dbReference type="ARBA" id="ARBA00022448"/>
    </source>
</evidence>
<dbReference type="InterPro" id="IPR057601">
    <property type="entry name" value="Oar-like_b-barrel"/>
</dbReference>
<dbReference type="PANTHER" id="PTHR30069:SF46">
    <property type="entry name" value="OAR PROTEIN"/>
    <property type="match status" value="1"/>
</dbReference>
<gene>
    <name evidence="10" type="ORF">D3872_18605</name>
</gene>
<evidence type="ECO:0000256" key="7">
    <source>
        <dbReference type="SAM" id="MobiDB-lite"/>
    </source>
</evidence>
<dbReference type="Proteomes" id="UP000284006">
    <property type="component" value="Unassembled WGS sequence"/>
</dbReference>
<dbReference type="OrthoDB" id="9768147at2"/>
<dbReference type="Pfam" id="PF13620">
    <property type="entry name" value="CarboxypepD_reg"/>
    <property type="match status" value="1"/>
</dbReference>
<dbReference type="SUPFAM" id="SSF56935">
    <property type="entry name" value="Porins"/>
    <property type="match status" value="1"/>
</dbReference>
<dbReference type="EMBL" id="QYUP01000144">
    <property type="protein sequence ID" value="RJG11658.1"/>
    <property type="molecule type" value="Genomic_DNA"/>
</dbReference>
<proteinExistence type="predicted"/>
<dbReference type="GO" id="GO:0015344">
    <property type="term" value="F:siderophore uptake transmembrane transporter activity"/>
    <property type="evidence" value="ECO:0007669"/>
    <property type="project" value="TreeGrafter"/>
</dbReference>
<dbReference type="PANTHER" id="PTHR30069">
    <property type="entry name" value="TONB-DEPENDENT OUTER MEMBRANE RECEPTOR"/>
    <property type="match status" value="1"/>
</dbReference>
<keyword evidence="10" id="KW-0675">Receptor</keyword>
<name>A0A418XGR6_9BURK</name>
<feature type="region of interest" description="Disordered" evidence="7">
    <location>
        <begin position="163"/>
        <end position="183"/>
    </location>
</feature>
<organism evidence="10 11">
    <name type="scientific">Massilia cavernae</name>
    <dbReference type="NCBI Taxonomy" id="2320864"/>
    <lineage>
        <taxon>Bacteria</taxon>
        <taxon>Pseudomonadati</taxon>
        <taxon>Pseudomonadota</taxon>
        <taxon>Betaproteobacteria</taxon>
        <taxon>Burkholderiales</taxon>
        <taxon>Oxalobacteraceae</taxon>
        <taxon>Telluria group</taxon>
        <taxon>Massilia</taxon>
    </lineage>
</organism>
<evidence type="ECO:0000256" key="8">
    <source>
        <dbReference type="SAM" id="SignalP"/>
    </source>
</evidence>
<evidence type="ECO:0000256" key="5">
    <source>
        <dbReference type="ARBA" id="ARBA00023136"/>
    </source>
</evidence>
<keyword evidence="6" id="KW-0998">Cell outer membrane</keyword>
<sequence length="1140" mass="123157">MINQKQLRLTKLAFALSMALAVSVPAMAQNTTSAIGGRVSSSDGKPAAGAQVQIVHTESGSVSNVTADAEGRYTARGLRVGGPYTITITKDGVSEKFDNVYLQLAETATVNAQLGAPVIQTVTIAGQAQSNKFNKGSMGAGTNVGRAELNALGSIQRSLADYARTDPRLSQTDKDRGEISAGGQNSRFNSITIDGVSISDTFGLEANGLPTNKQPISIDAIQSVQVNISNYDVTQKGYTGANINAVTKSGTNDWRGSVYYVYRDDRMVGDRFNLTDGSYSPAPEFKDKTKGFTLGGPLIADKLFIFLSAEDSSSTRSSPAFGPLGSNLTNVGITQSAIAGLQNIAKTKYGFDAGSAEIGAGAAQEVQDRLIKIDWNINDDHRANLRWSSTKQSEPQFSGFSATGISLSSYLWAEEKDNEATVAQLFSDWTPSFSTEVKVSRRDSGKRNANNSYLPAIALSFPGPLPSGVPSTVRTGTRFINFGTERSRQFNELDNTTYDSYVGATWLKGDHEVKFGLDHTRNEIFNAFLQNVNGNYTFSCINSSAAVTYSFGAVNCSTSSAALIEQAVLENFSLGRPTQYTAQLPVAGVALRDTAAIWTLQNTGLFLQDAWNVSPRLNISYGIRYDRTATDDRPRRNNVVAQPLVAGRYNVVPGSIVRQTGGFGLDNTVTIDGDELIQPRFGFNYNVDYKRPTQVRGGVGLFGGSALTVWLGNPFANPGVSTTIVGCGGAFAACLGGGLFNPDPTQQRSIPGAVPAANVDLLAAGLSQPSVWKANLGVEHELPWFGLVMSLEYLRTNTNTGLFLTNENLGAPTRIGPDGRNLYWTEPGYTASCANGTGGFTSTGACTGFRTRALSNASFGNVIKIDETKKGGGNTATVSLGNSRSRDFKWQVAYTYTDATEVSNLSSSTNGSNWGARAIFNPNEEVTANSSYMVRDRVNAHLTWEKRFFGTYKTTFGAYYEGHTGKPYSWTYNNDMNGDNVAGNDLMFIPSAFGSGEVVFRDDTATSKVNETKFWDTVNSIPELKRSIGRVTQRHDSYAPWINSIDLRISQEVPGLFAGHKGIFVLDIANFGNMLNKKWGRINEVGFASDGGNSRSFVDYAGMENGKYVYQVREKVEDYVTKQAKGESQWALQLTARYEF</sequence>
<dbReference type="RefSeq" id="WP_119812219.1">
    <property type="nucleotide sequence ID" value="NZ_QYUP01000144.1"/>
</dbReference>
<reference evidence="10 11" key="1">
    <citation type="submission" date="2018-09" db="EMBL/GenBank/DDBJ databases">
        <authorList>
            <person name="Zhu H."/>
        </authorList>
    </citation>
    <scope>NUCLEOTIDE SEQUENCE [LARGE SCALE GENOMIC DNA]</scope>
    <source>
        <strain evidence="10 11">K1S02-61</strain>
    </source>
</reference>
<comment type="subcellular location">
    <subcellularLocation>
        <location evidence="1">Cell outer membrane</location>
        <topology evidence="1">Multi-pass membrane protein</topology>
    </subcellularLocation>
</comment>
<evidence type="ECO:0000259" key="9">
    <source>
        <dbReference type="Pfam" id="PF25183"/>
    </source>
</evidence>
<keyword evidence="4" id="KW-0812">Transmembrane</keyword>
<dbReference type="SUPFAM" id="SSF49452">
    <property type="entry name" value="Starch-binding domain-like"/>
    <property type="match status" value="1"/>
</dbReference>
<dbReference type="GO" id="GO:0044718">
    <property type="term" value="P:siderophore transmembrane transport"/>
    <property type="evidence" value="ECO:0007669"/>
    <property type="project" value="TreeGrafter"/>
</dbReference>
<dbReference type="InterPro" id="IPR039426">
    <property type="entry name" value="TonB-dep_rcpt-like"/>
</dbReference>
<evidence type="ECO:0000313" key="11">
    <source>
        <dbReference type="Proteomes" id="UP000284006"/>
    </source>
</evidence>
<dbReference type="GO" id="GO:0009279">
    <property type="term" value="C:cell outer membrane"/>
    <property type="evidence" value="ECO:0007669"/>
    <property type="project" value="UniProtKB-SubCell"/>
</dbReference>
<keyword evidence="5" id="KW-0472">Membrane</keyword>
<evidence type="ECO:0000256" key="3">
    <source>
        <dbReference type="ARBA" id="ARBA00022452"/>
    </source>
</evidence>
<accession>A0A418XGR6</accession>
<feature type="chain" id="PRO_5018994325" evidence="8">
    <location>
        <begin position="29"/>
        <end position="1140"/>
    </location>
</feature>
<dbReference type="InterPro" id="IPR013784">
    <property type="entry name" value="Carb-bd-like_fold"/>
</dbReference>